<dbReference type="Gene3D" id="2.20.200.10">
    <property type="entry name" value="Outer membrane efflux proteins (OEP)"/>
    <property type="match status" value="1"/>
</dbReference>
<keyword evidence="2" id="KW-1134">Transmembrane beta strand</keyword>
<dbReference type="PANTHER" id="PTHR30203">
    <property type="entry name" value="OUTER MEMBRANE CATION EFFLUX PROTEIN"/>
    <property type="match status" value="1"/>
</dbReference>
<accession>A0A2T0XEZ8</accession>
<evidence type="ECO:0000313" key="3">
    <source>
        <dbReference type="EMBL" id="PRY97502.1"/>
    </source>
</evidence>
<organism evidence="3 4">
    <name type="scientific">Jezberella montanilacus</name>
    <dbReference type="NCBI Taxonomy" id="323426"/>
    <lineage>
        <taxon>Bacteria</taxon>
        <taxon>Pseudomonadati</taxon>
        <taxon>Pseudomonadota</taxon>
        <taxon>Betaproteobacteria</taxon>
        <taxon>Burkholderiales</taxon>
        <taxon>Alcaligenaceae</taxon>
        <taxon>Jezberella</taxon>
    </lineage>
</organism>
<name>A0A2T0XEZ8_9BURK</name>
<dbReference type="Gene3D" id="1.20.1600.10">
    <property type="entry name" value="Outer membrane efflux proteins (OEP)"/>
    <property type="match status" value="1"/>
</dbReference>
<dbReference type="EMBL" id="PVTV01000014">
    <property type="protein sequence ID" value="PRY97502.1"/>
    <property type="molecule type" value="Genomic_DNA"/>
</dbReference>
<comment type="similarity">
    <text evidence="1 2">Belongs to the outer membrane factor (OMF) (TC 1.B.17) family.</text>
</comment>
<dbReference type="SUPFAM" id="SSF56954">
    <property type="entry name" value="Outer membrane efflux proteins (OEP)"/>
    <property type="match status" value="1"/>
</dbReference>
<reference evidence="3 4" key="1">
    <citation type="submission" date="2018-03" db="EMBL/GenBank/DDBJ databases">
        <title>Genomic Encyclopedia of Type Strains, Phase III (KMG-III): the genomes of soil and plant-associated and newly described type strains.</title>
        <authorList>
            <person name="Whitman W."/>
        </authorList>
    </citation>
    <scope>NUCLEOTIDE SEQUENCE [LARGE SCALE GENOMIC DNA]</scope>
    <source>
        <strain evidence="3 4">MWH-P2sevCIIIb</strain>
    </source>
</reference>
<comment type="subcellular location">
    <subcellularLocation>
        <location evidence="2">Cell membrane</location>
        <topology evidence="2">Lipid-anchor</topology>
    </subcellularLocation>
</comment>
<dbReference type="GO" id="GO:0005886">
    <property type="term" value="C:plasma membrane"/>
    <property type="evidence" value="ECO:0007669"/>
    <property type="project" value="UniProtKB-SubCell"/>
</dbReference>
<keyword evidence="2" id="KW-0812">Transmembrane</keyword>
<sequence>MRSIVLDATLHRLSLVVVALSLAGCAVGPDYQKPVVPMDPAFVGARNTEAVVDIRTFWQGFGDEKLNSLIDKALLANGDVKLASARLQEVRASQDEANAAFRPRFGAQTDGNREVTPITSLPGTSVSDRTSNVYDANFFAAWEIDLFGRLRRNSEAATARAEAGLATLEAARTSVAGEVARNYLELRGLQQRLEFTQSSLTFQRDTLKLTEVRFDNGRGNQLDVSRAQGLVASTEANVPALQTAIERTIFRLATLTAQQPRLLLAELSAAAPLPALPVTDLSALPAGTTEQWLQRRPDIMAAEQQIVAANAGIGIATSELFPKLSVAGLLGLNSANVSDLSSADSRLFSLGVTLAWTPFDLGAVRARIRGNEARTLQSVVVYENTITAALEETEGAFSSFTRNAERTQKLDLAARSASKTAQLARLRYETGVIDFLSVLDAERQLLAQQDQLIQAQVLTATALVAVYRSLGGGWAGPQLIPPVTGKN</sequence>
<evidence type="ECO:0000256" key="1">
    <source>
        <dbReference type="ARBA" id="ARBA00007613"/>
    </source>
</evidence>
<gene>
    <name evidence="3" type="ORF">BCM14_1962</name>
</gene>
<evidence type="ECO:0000256" key="2">
    <source>
        <dbReference type="RuleBase" id="RU362097"/>
    </source>
</evidence>
<keyword evidence="4" id="KW-1185">Reference proteome</keyword>
<dbReference type="Proteomes" id="UP000238308">
    <property type="component" value="Unassembled WGS sequence"/>
</dbReference>
<evidence type="ECO:0000313" key="4">
    <source>
        <dbReference type="Proteomes" id="UP000238308"/>
    </source>
</evidence>
<dbReference type="OrthoDB" id="9770517at2"/>
<keyword evidence="2" id="KW-0449">Lipoprotein</keyword>
<dbReference type="InterPro" id="IPR003423">
    <property type="entry name" value="OMP_efflux"/>
</dbReference>
<comment type="caution">
    <text evidence="3">The sequence shown here is derived from an EMBL/GenBank/DDBJ whole genome shotgun (WGS) entry which is preliminary data.</text>
</comment>
<dbReference type="Pfam" id="PF02321">
    <property type="entry name" value="OEP"/>
    <property type="match status" value="2"/>
</dbReference>
<protein>
    <submittedName>
        <fullName evidence="3">Multidrug efflux system outer membrane protein</fullName>
    </submittedName>
</protein>
<dbReference type="NCBIfam" id="TIGR01845">
    <property type="entry name" value="outer_NodT"/>
    <property type="match status" value="1"/>
</dbReference>
<dbReference type="InterPro" id="IPR010131">
    <property type="entry name" value="MdtP/NodT-like"/>
</dbReference>
<proteinExistence type="inferred from homology"/>
<dbReference type="GO" id="GO:0015562">
    <property type="term" value="F:efflux transmembrane transporter activity"/>
    <property type="evidence" value="ECO:0007669"/>
    <property type="project" value="InterPro"/>
</dbReference>
<keyword evidence="2" id="KW-0472">Membrane</keyword>
<dbReference type="PANTHER" id="PTHR30203:SF25">
    <property type="entry name" value="OUTER MEMBRANE PROTEIN-RELATED"/>
    <property type="match status" value="1"/>
</dbReference>
<dbReference type="PROSITE" id="PS51257">
    <property type="entry name" value="PROKAR_LIPOPROTEIN"/>
    <property type="match status" value="1"/>
</dbReference>
<dbReference type="AlphaFoldDB" id="A0A2T0XEZ8"/>
<keyword evidence="2" id="KW-0564">Palmitate</keyword>
<dbReference type="RefSeq" id="WP_106227814.1">
    <property type="nucleotide sequence ID" value="NZ_PVTV01000014.1"/>
</dbReference>